<dbReference type="PROSITE" id="PS00900">
    <property type="entry name" value="RNA_POL_PHAGE_1"/>
    <property type="match status" value="1"/>
</dbReference>
<dbReference type="Gene3D" id="1.10.287.280">
    <property type="match status" value="1"/>
</dbReference>
<dbReference type="InterPro" id="IPR029262">
    <property type="entry name" value="RPOL_N"/>
</dbReference>
<dbReference type="Pfam" id="PF14700">
    <property type="entry name" value="RPOL_N"/>
    <property type="match status" value="1"/>
</dbReference>
<gene>
    <name evidence="14" type="primary">LOC115878241</name>
</gene>
<comment type="catalytic activity">
    <reaction evidence="8 10">
        <text>RNA(n) + a ribonucleoside 5'-triphosphate = RNA(n+1) + diphosphate</text>
        <dbReference type="Rhea" id="RHEA:21248"/>
        <dbReference type="Rhea" id="RHEA-COMP:14527"/>
        <dbReference type="Rhea" id="RHEA-COMP:17342"/>
        <dbReference type="ChEBI" id="CHEBI:33019"/>
        <dbReference type="ChEBI" id="CHEBI:61557"/>
        <dbReference type="ChEBI" id="CHEBI:140395"/>
        <dbReference type="EC" id="2.7.7.6"/>
    </reaction>
</comment>
<dbReference type="Gene3D" id="1.10.150.20">
    <property type="entry name" value="5' to 3' exonuclease, C-terminal subdomain"/>
    <property type="match status" value="1"/>
</dbReference>
<dbReference type="InterPro" id="IPR037159">
    <property type="entry name" value="RNA_POL_N_sf"/>
</dbReference>
<evidence type="ECO:0000256" key="9">
    <source>
        <dbReference type="PROSITE-ProRule" id="PRU00708"/>
    </source>
</evidence>
<feature type="domain" description="DNA-directed RNA polymerase N-terminal" evidence="12">
    <location>
        <begin position="446"/>
        <end position="768"/>
    </location>
</feature>
<comment type="function">
    <text evidence="10">DNA-dependent RNA polymerase catalyzes the transcription of DNA into RNA using the four ribonucleoside triphosphates as substrates.</text>
</comment>
<evidence type="ECO:0000313" key="14">
    <source>
        <dbReference type="RefSeq" id="XP_030750529.1"/>
    </source>
</evidence>
<dbReference type="GO" id="GO:0003899">
    <property type="term" value="F:DNA-directed RNA polymerase activity"/>
    <property type="evidence" value="ECO:0007669"/>
    <property type="project" value="UniProtKB-EC"/>
</dbReference>
<feature type="compositionally biased region" description="Basic residues" evidence="11">
    <location>
        <begin position="62"/>
        <end position="73"/>
    </location>
</feature>
<dbReference type="Gene3D" id="1.25.40.10">
    <property type="entry name" value="Tetratricopeptide repeat domain"/>
    <property type="match status" value="1"/>
</dbReference>
<dbReference type="Pfam" id="PF13812">
    <property type="entry name" value="PPR_3"/>
    <property type="match status" value="1"/>
</dbReference>
<evidence type="ECO:0000256" key="7">
    <source>
        <dbReference type="ARBA" id="ARBA00023163"/>
    </source>
</evidence>
<dbReference type="GO" id="GO:0071897">
    <property type="term" value="P:DNA biosynthetic process"/>
    <property type="evidence" value="ECO:0007669"/>
    <property type="project" value="UniProtKB-ARBA"/>
</dbReference>
<proteinExistence type="inferred from homology"/>
<evidence type="ECO:0000256" key="10">
    <source>
        <dbReference type="RuleBase" id="RU003805"/>
    </source>
</evidence>
<evidence type="ECO:0000256" key="8">
    <source>
        <dbReference type="ARBA" id="ARBA00048552"/>
    </source>
</evidence>
<evidence type="ECO:0000256" key="11">
    <source>
        <dbReference type="SAM" id="MobiDB-lite"/>
    </source>
</evidence>
<evidence type="ECO:0000256" key="4">
    <source>
        <dbReference type="ARBA" id="ARBA00022679"/>
    </source>
</evidence>
<dbReference type="FunFam" id="1.10.287.280:FF:000001">
    <property type="entry name" value="DNA-directed RNA polymerase"/>
    <property type="match status" value="1"/>
</dbReference>
<evidence type="ECO:0000256" key="6">
    <source>
        <dbReference type="ARBA" id="ARBA00022946"/>
    </source>
</evidence>
<dbReference type="KEGG" id="soy:115878241"/>
<dbReference type="InParanoid" id="A0A6J2XIL2"/>
<feature type="repeat" description="PPR" evidence="9">
    <location>
        <begin position="296"/>
        <end position="330"/>
    </location>
</feature>
<dbReference type="FunFam" id="1.10.150.20:FF:000031">
    <property type="entry name" value="DNA-directed RNA polymerase"/>
    <property type="match status" value="1"/>
</dbReference>
<dbReference type="PANTHER" id="PTHR10102:SF0">
    <property type="entry name" value="DNA-DIRECTED RNA POLYMERASE, MITOCHONDRIAL"/>
    <property type="match status" value="1"/>
</dbReference>
<keyword evidence="13" id="KW-1185">Reference proteome</keyword>
<dbReference type="Gene3D" id="1.10.1320.10">
    <property type="entry name" value="DNA-directed RNA polymerase, N-terminal domain"/>
    <property type="match status" value="1"/>
</dbReference>
<dbReference type="GO" id="GO:0034245">
    <property type="term" value="C:mitochondrial DNA-directed RNA polymerase complex"/>
    <property type="evidence" value="ECO:0007669"/>
    <property type="project" value="TreeGrafter"/>
</dbReference>
<evidence type="ECO:0000259" key="12">
    <source>
        <dbReference type="SMART" id="SM01311"/>
    </source>
</evidence>
<dbReference type="PANTHER" id="PTHR10102">
    <property type="entry name" value="DNA-DIRECTED RNA POLYMERASE, MITOCHONDRIAL"/>
    <property type="match status" value="1"/>
</dbReference>
<dbReference type="InterPro" id="IPR011990">
    <property type="entry name" value="TPR-like_helical_dom_sf"/>
</dbReference>
<evidence type="ECO:0000256" key="5">
    <source>
        <dbReference type="ARBA" id="ARBA00022695"/>
    </source>
</evidence>
<organism evidence="13 14">
    <name type="scientific">Sitophilus oryzae</name>
    <name type="common">Rice weevil</name>
    <name type="synonym">Curculio oryzae</name>
    <dbReference type="NCBI Taxonomy" id="7048"/>
    <lineage>
        <taxon>Eukaryota</taxon>
        <taxon>Metazoa</taxon>
        <taxon>Ecdysozoa</taxon>
        <taxon>Arthropoda</taxon>
        <taxon>Hexapoda</taxon>
        <taxon>Insecta</taxon>
        <taxon>Pterygota</taxon>
        <taxon>Neoptera</taxon>
        <taxon>Endopterygota</taxon>
        <taxon>Coleoptera</taxon>
        <taxon>Polyphaga</taxon>
        <taxon>Cucujiformia</taxon>
        <taxon>Curculionidae</taxon>
        <taxon>Dryophthorinae</taxon>
        <taxon>Sitophilus</taxon>
    </lineage>
</organism>
<dbReference type="OrthoDB" id="276422at2759"/>
<protein>
    <recommendedName>
        <fullName evidence="2 10">DNA-directed RNA polymerase</fullName>
        <ecNumber evidence="2 10">2.7.7.6</ecNumber>
    </recommendedName>
</protein>
<dbReference type="InterPro" id="IPR046950">
    <property type="entry name" value="DNA-dir_Rpol_C_phage-type"/>
</dbReference>
<feature type="region of interest" description="Disordered" evidence="11">
    <location>
        <begin position="795"/>
        <end position="814"/>
    </location>
</feature>
<evidence type="ECO:0000313" key="13">
    <source>
        <dbReference type="Proteomes" id="UP000504635"/>
    </source>
</evidence>
<name>A0A6J2XIL2_SITOR</name>
<keyword evidence="7 10" id="KW-0804">Transcription</keyword>
<evidence type="ECO:0000256" key="3">
    <source>
        <dbReference type="ARBA" id="ARBA00022478"/>
    </source>
</evidence>
<sequence>MFHLYKYSTLSLQRNLPLSLRSLRANSELSGTEKTCLLCKHLNVNLRLQARDQSSVTNPEVKKRKRTRRRRTKNTTDVFVVTDKFSGLQKAKIVKFTSEDLNVLTQSDFSLDELYKIRLLTHRNADQSSHTYSNLAIEGLSSVANEVPEIIPDTPIAEPTTSDVITNSNISVKKKTSKGKSKAVTETKNDLEEDVVEDYEHNDVQFKSLGISSSFQPEVEEEDIVEASKSGIKEEQTDNVSKPYVEEHRNEIAARTLAAYIEVCNNLRNPKRGFQALQFHQVRVKRNSSRFSPMKQLNVYCTLLKGFANKGDYQSLQRILEIMKEENISPDMQCYIAIFACLGKINVQDHYLKDIRIFVKDALRKGYTFDMIMNNGIFLNDERRMVLKVFKAFDDNYRPVYKKVNVHYKNRLLDHLNNEEQVNFKPPEWEENNGLFTPEFMNDRVAKQLKQEEDTYITIKSIESKNEPTAEVLQYRKTLENHFKMWRRDAEQAFQRDLATLAAKRSALNLEPYIRSIPSKDFIDIIIEEGKRMAQASETYSPETNVLYRMLGWRVYGQYLMLLKQKTGVLEKILHIHLKYCEAYAAKHGQLDTLPENEQLVNPRTQWQSIEHDNRTFANGCTLDMGHQPWAPTSLTAIGKFMYNIIMHDLKIDVNSLRPQSKHKNLLPAFYTIFRNQGRMVKEEVKPHPVLSKLYKASEPETLTFPATEIPMLCPPVPWTSINHGGYIVARTDVIRLPSQASSQKKRLAESDPVQLYPSLDALNQLASVPWKVNTKVLDVILKVFRDGGSAKLDVPEAPSKLPQPPPVRPDMTKPEKYQNIKLKMQYKRKKAEMYSLWCDCLYRLSLANHFKDDIFWLPHNMDFRGRVYPVPPHLNHLGSDLARSMLVFAESRPLGPEGLDWLKIHLVNLTGLKKRESVRDRLAYANDVMPLILDSADHPLDGRKWWAESDEPWQTLACCMEIADVVRSGVDPAEYRSHFPVHQDGSCNGLQHYAALGRDTAGAFSVNLSPCDVPQDVYSAVVALVEEQRAKDELDGIPIAKTLNGFIKRKVIKQTIMTTVYGVTRYGARLQIAKQLKDIDDFPKEAVFAASSYLTGRTFDSLRTMFTSTREIQDWFTECAKLVSGVVGKHVEWVTPLGLPIVQPYIHLKYIPSSGYDTFHMDQFEKPNVVKQKNAFPPNFIHSLDSSHMMLTSLHCERAGVTFVSVHDCYWTHPSTIHIMNKICREQFVALHSEPILEDLSISMYNNYSFEESELSDESSLADYQKKKLNKLLRTLPATGDFDINNVLDSVYFFS</sequence>
<dbReference type="RefSeq" id="XP_030750529.1">
    <property type="nucleotide sequence ID" value="XM_030894669.1"/>
</dbReference>
<reference evidence="14" key="1">
    <citation type="submission" date="2025-08" db="UniProtKB">
        <authorList>
            <consortium name="RefSeq"/>
        </authorList>
    </citation>
    <scope>IDENTIFICATION</scope>
    <source>
        <tissue evidence="14">Gonads</tissue>
    </source>
</reference>
<dbReference type="EC" id="2.7.7.6" evidence="2 10"/>
<keyword evidence="4 10" id="KW-0808">Transferase</keyword>
<dbReference type="InterPro" id="IPR043502">
    <property type="entry name" value="DNA/RNA_pol_sf"/>
</dbReference>
<comment type="similarity">
    <text evidence="1 10">Belongs to the phage and mitochondrial RNA polymerase family.</text>
</comment>
<keyword evidence="3 10" id="KW-0240">DNA-directed RNA polymerase</keyword>
<keyword evidence="5 10" id="KW-0548">Nucleotidyltransferase</keyword>
<dbReference type="PROSITE" id="PS51375">
    <property type="entry name" value="PPR"/>
    <property type="match status" value="1"/>
</dbReference>
<accession>A0A6J2XIL2</accession>
<dbReference type="InterPro" id="IPR002092">
    <property type="entry name" value="DNA-dir_Rpol_phage-type"/>
</dbReference>
<feature type="region of interest" description="Disordered" evidence="11">
    <location>
        <begin position="53"/>
        <end position="73"/>
    </location>
</feature>
<evidence type="ECO:0000256" key="1">
    <source>
        <dbReference type="ARBA" id="ARBA00009493"/>
    </source>
</evidence>
<dbReference type="GeneID" id="115878241"/>
<dbReference type="GO" id="GO:0001018">
    <property type="term" value="F:mitochondrial promoter sequence-specific DNA binding"/>
    <property type="evidence" value="ECO:0007669"/>
    <property type="project" value="TreeGrafter"/>
</dbReference>
<keyword evidence="6" id="KW-0809">Transit peptide</keyword>
<dbReference type="Pfam" id="PF00940">
    <property type="entry name" value="RNA_pol"/>
    <property type="match status" value="1"/>
</dbReference>
<dbReference type="PROSITE" id="PS00489">
    <property type="entry name" value="RNA_POL_PHAGE_2"/>
    <property type="match status" value="1"/>
</dbReference>
<dbReference type="Proteomes" id="UP000504635">
    <property type="component" value="Unplaced"/>
</dbReference>
<dbReference type="SMART" id="SM01311">
    <property type="entry name" value="RPOL_N"/>
    <property type="match status" value="1"/>
</dbReference>
<dbReference type="GO" id="GO:0006390">
    <property type="term" value="P:mitochondrial transcription"/>
    <property type="evidence" value="ECO:0007669"/>
    <property type="project" value="TreeGrafter"/>
</dbReference>
<evidence type="ECO:0000256" key="2">
    <source>
        <dbReference type="ARBA" id="ARBA00012418"/>
    </source>
</evidence>
<dbReference type="SUPFAM" id="SSF56672">
    <property type="entry name" value="DNA/RNA polymerases"/>
    <property type="match status" value="1"/>
</dbReference>
<dbReference type="FunCoup" id="A0A6J2XIL2">
    <property type="interactions" value="1055"/>
</dbReference>
<dbReference type="CTD" id="136026652"/>
<dbReference type="InterPro" id="IPR002885">
    <property type="entry name" value="PPR_rpt"/>
</dbReference>